<evidence type="ECO:0000256" key="4">
    <source>
        <dbReference type="ARBA" id="ARBA00023136"/>
    </source>
</evidence>
<keyword evidence="2 7" id="KW-0812">Transmembrane</keyword>
<dbReference type="GO" id="GO:0071765">
    <property type="term" value="P:nuclear inner membrane organization"/>
    <property type="evidence" value="ECO:0007669"/>
    <property type="project" value="InterPro"/>
</dbReference>
<evidence type="ECO:0000256" key="7">
    <source>
        <dbReference type="SAM" id="Phobius"/>
    </source>
</evidence>
<keyword evidence="3 7" id="KW-1133">Transmembrane helix</keyword>
<dbReference type="OrthoDB" id="5966927at2759"/>
<keyword evidence="10" id="KW-1185">Reference proteome</keyword>
<evidence type="ECO:0000256" key="3">
    <source>
        <dbReference type="ARBA" id="ARBA00022989"/>
    </source>
</evidence>
<name>A0A8E2DU71_9APHY</name>
<sequence>MSKIFRRQSCVVCFYCQSTITPIPRNPRSFRCPTCDCWNRFDKNGEIISDEPAMHDENLNARSFAKRASPRKDRLPSSYGSAPFCHTCQTNQMLLANLLSNYLPPPDHPEYAQRSALLPEYQRSIEARYPPVCAACAPAVADEIKRRDDMARTRALGGFLRASKQGRVSGSEADARAAARRSKERLEREIAAWKIRGCLWVAGLAYSLTGHAAVAFGYSILRIPDIVCMVMPLVVFTSILWTAWDPTYASYQRAQFQGRTVRVRGKTEYNVLQMIAWLSRFITSISLAMSYFEPSWDFARLSDEPTSQHTQIYCSVSLVLELLVLASSYLVLQLQRPPAVRLMDTTSHERLLSPTPSVPPTRSTTPAVPPPESDLLAGLSLSNKPIITSPSPINPVFGLPSLPIAKPVSPPRPPSRARPKPPRSPNAMDIEEDEDAATEEDSDAMDWDPLDPASPQRARTNDDGTWLRPQRFFAPEEPTGLENLFAKTIRLADDDEQSRSRSRATQTRALGLRSVRTWILLCAIVFVPVAGIVYRVWDVRRKRASLIP</sequence>
<dbReference type="AlphaFoldDB" id="A0A8E2DU71"/>
<feature type="transmembrane region" description="Helical" evidence="7">
    <location>
        <begin position="271"/>
        <end position="292"/>
    </location>
</feature>
<comment type="subcellular location">
    <subcellularLocation>
        <location evidence="1">Nucleus inner membrane</location>
        <topology evidence="1">Multi-pass membrane protein</topology>
    </subcellularLocation>
</comment>
<dbReference type="Proteomes" id="UP000250043">
    <property type="component" value="Unassembled WGS sequence"/>
</dbReference>
<dbReference type="GO" id="GO:0034506">
    <property type="term" value="C:chromosome, centromeric core domain"/>
    <property type="evidence" value="ECO:0007669"/>
    <property type="project" value="TreeGrafter"/>
</dbReference>
<dbReference type="InterPro" id="IPR042321">
    <property type="entry name" value="Ima1"/>
</dbReference>
<feature type="compositionally biased region" description="Acidic residues" evidence="6">
    <location>
        <begin position="429"/>
        <end position="449"/>
    </location>
</feature>
<evidence type="ECO:0000313" key="10">
    <source>
        <dbReference type="Proteomes" id="UP000250043"/>
    </source>
</evidence>
<evidence type="ECO:0000256" key="2">
    <source>
        <dbReference type="ARBA" id="ARBA00022692"/>
    </source>
</evidence>
<dbReference type="GO" id="GO:0044732">
    <property type="term" value="C:mitotic spindle pole body"/>
    <property type="evidence" value="ECO:0007669"/>
    <property type="project" value="TreeGrafter"/>
</dbReference>
<dbReference type="InterPro" id="IPR018617">
    <property type="entry name" value="Ima1_N"/>
</dbReference>
<evidence type="ECO:0000256" key="1">
    <source>
        <dbReference type="ARBA" id="ARBA00004473"/>
    </source>
</evidence>
<feature type="domain" description="Ima1 N-terminal" evidence="8">
    <location>
        <begin position="12"/>
        <end position="140"/>
    </location>
</feature>
<evidence type="ECO:0000256" key="6">
    <source>
        <dbReference type="SAM" id="MobiDB-lite"/>
    </source>
</evidence>
<accession>A0A8E2DU71</accession>
<dbReference type="GO" id="GO:0034992">
    <property type="term" value="C:microtubule organizing center attachment site"/>
    <property type="evidence" value="ECO:0007669"/>
    <property type="project" value="TreeGrafter"/>
</dbReference>
<dbReference type="PANTHER" id="PTHR28538:SF1">
    <property type="entry name" value="INTEGRAL INNER NUCLEAR MEMBRANE PROTEIN IMA1"/>
    <property type="match status" value="1"/>
</dbReference>
<dbReference type="EMBL" id="KV722332">
    <property type="protein sequence ID" value="OCH96049.1"/>
    <property type="molecule type" value="Genomic_DNA"/>
</dbReference>
<feature type="transmembrane region" description="Helical" evidence="7">
    <location>
        <begin position="518"/>
        <end position="537"/>
    </location>
</feature>
<protein>
    <recommendedName>
        <fullName evidence="8">Ima1 N-terminal domain-containing protein</fullName>
    </recommendedName>
</protein>
<keyword evidence="5" id="KW-0539">Nucleus</keyword>
<feature type="region of interest" description="Disordered" evidence="6">
    <location>
        <begin position="404"/>
        <end position="464"/>
    </location>
</feature>
<organism evidence="9 10">
    <name type="scientific">Obba rivulosa</name>
    <dbReference type="NCBI Taxonomy" id="1052685"/>
    <lineage>
        <taxon>Eukaryota</taxon>
        <taxon>Fungi</taxon>
        <taxon>Dikarya</taxon>
        <taxon>Basidiomycota</taxon>
        <taxon>Agaricomycotina</taxon>
        <taxon>Agaricomycetes</taxon>
        <taxon>Polyporales</taxon>
        <taxon>Gelatoporiaceae</taxon>
        <taxon>Obba</taxon>
    </lineage>
</organism>
<keyword evidence="4 7" id="KW-0472">Membrane</keyword>
<evidence type="ECO:0000256" key="5">
    <source>
        <dbReference type="ARBA" id="ARBA00023242"/>
    </source>
</evidence>
<feature type="transmembrane region" description="Helical" evidence="7">
    <location>
        <begin position="226"/>
        <end position="244"/>
    </location>
</feature>
<evidence type="ECO:0000313" key="9">
    <source>
        <dbReference type="EMBL" id="OCH96049.1"/>
    </source>
</evidence>
<feature type="region of interest" description="Disordered" evidence="6">
    <location>
        <begin position="348"/>
        <end position="376"/>
    </location>
</feature>
<gene>
    <name evidence="9" type="ORF">OBBRIDRAFT_787500</name>
</gene>
<dbReference type="Pfam" id="PF09779">
    <property type="entry name" value="Ima1_N"/>
    <property type="match status" value="1"/>
</dbReference>
<dbReference type="GO" id="GO:0005637">
    <property type="term" value="C:nuclear inner membrane"/>
    <property type="evidence" value="ECO:0007669"/>
    <property type="project" value="UniProtKB-SubCell"/>
</dbReference>
<dbReference type="PANTHER" id="PTHR28538">
    <property type="entry name" value="INTEGRAL INNER NUCLEAR MEMBRANE PROTEIN IMA1"/>
    <property type="match status" value="1"/>
</dbReference>
<evidence type="ECO:0000259" key="8">
    <source>
        <dbReference type="Pfam" id="PF09779"/>
    </source>
</evidence>
<reference evidence="9 10" key="1">
    <citation type="submission" date="2016-07" db="EMBL/GenBank/DDBJ databases">
        <title>Draft genome of the white-rot fungus Obba rivulosa 3A-2.</title>
        <authorList>
            <consortium name="DOE Joint Genome Institute"/>
            <person name="Miettinen O."/>
            <person name="Riley R."/>
            <person name="Acob R."/>
            <person name="Barry K."/>
            <person name="Cullen D."/>
            <person name="De Vries R."/>
            <person name="Hainaut M."/>
            <person name="Hatakka A."/>
            <person name="Henrissat B."/>
            <person name="Hilden K."/>
            <person name="Kuo R."/>
            <person name="Labutti K."/>
            <person name="Lipzen A."/>
            <person name="Makela M.R."/>
            <person name="Sandor L."/>
            <person name="Spatafora J.W."/>
            <person name="Grigoriev I.V."/>
            <person name="Hibbett D.S."/>
        </authorList>
    </citation>
    <scope>NUCLEOTIDE SEQUENCE [LARGE SCALE GENOMIC DNA]</scope>
    <source>
        <strain evidence="9 10">3A-2</strain>
    </source>
</reference>
<feature type="transmembrane region" description="Helical" evidence="7">
    <location>
        <begin position="198"/>
        <end position="220"/>
    </location>
</feature>
<proteinExistence type="predicted"/>